<dbReference type="GeneID" id="300578171"/>
<dbReference type="InterPro" id="IPR043472">
    <property type="entry name" value="Macro_dom-like"/>
</dbReference>
<proteinExistence type="predicted"/>
<comment type="caution">
    <text evidence="2">The sequence shown here is derived from an EMBL/GenBank/DDBJ whole genome shotgun (WGS) entry which is preliminary data.</text>
</comment>
<gene>
    <name evidence="2" type="ORF">CCMA1212_006502</name>
</gene>
<organism evidence="2 3">
    <name type="scientific">Trichoderma ghanense</name>
    <dbReference type="NCBI Taxonomy" id="65468"/>
    <lineage>
        <taxon>Eukaryota</taxon>
        <taxon>Fungi</taxon>
        <taxon>Dikarya</taxon>
        <taxon>Ascomycota</taxon>
        <taxon>Pezizomycotina</taxon>
        <taxon>Sordariomycetes</taxon>
        <taxon>Hypocreomycetidae</taxon>
        <taxon>Hypocreales</taxon>
        <taxon>Hypocreaceae</taxon>
        <taxon>Trichoderma</taxon>
    </lineage>
</organism>
<evidence type="ECO:0000313" key="2">
    <source>
        <dbReference type="EMBL" id="TFB01824.1"/>
    </source>
</evidence>
<dbReference type="PANTHER" id="PTHR35596:SF1">
    <property type="entry name" value="MICROBIAL-TYPE PARG CATALYTIC DOMAIN-CONTAINING PROTEIN"/>
    <property type="match status" value="1"/>
</dbReference>
<keyword evidence="3" id="KW-1185">Reference proteome</keyword>
<evidence type="ECO:0008006" key="4">
    <source>
        <dbReference type="Google" id="ProtNLM"/>
    </source>
</evidence>
<dbReference type="SUPFAM" id="SSF52949">
    <property type="entry name" value="Macro domain-like"/>
    <property type="match status" value="1"/>
</dbReference>
<feature type="compositionally biased region" description="Polar residues" evidence="1">
    <location>
        <begin position="1"/>
        <end position="26"/>
    </location>
</feature>
<dbReference type="Gene3D" id="3.40.220.10">
    <property type="entry name" value="Leucine Aminopeptidase, subunit E, domain 1"/>
    <property type="match status" value="1"/>
</dbReference>
<accession>A0ABY2H0Q7</accession>
<evidence type="ECO:0000313" key="3">
    <source>
        <dbReference type="Proteomes" id="UP001642720"/>
    </source>
</evidence>
<dbReference type="Proteomes" id="UP001642720">
    <property type="component" value="Unassembled WGS sequence"/>
</dbReference>
<protein>
    <recommendedName>
        <fullName evidence="4">Microbial-type PARG catalytic domain-containing protein</fullName>
    </recommendedName>
</protein>
<sequence length="252" mass="28351">RRASQNGKGLSQQEASGDSQIQWQGQERSRKRTTDRRSSWCASKGPYSSHKLRVHQPAGPCPSTSGIPWILPVNPFRVPSGYRLSTPLKPASRLSKLAPFCIVVFNMASPLRPGGATSQAEWLCSRTTLNRSLREEFYRLPEVSAVYTPDVLRIGSPSTWSLRPCYASQTQKQNQQGELVYSEQRHRDMVLARTRCVMLILRAKHIDRVVLGAWGCGAYGNPVEEIASAWRRCFLGLVPEEPTGLKFMMIYK</sequence>
<reference evidence="2 3" key="1">
    <citation type="submission" date="2018-01" db="EMBL/GenBank/DDBJ databases">
        <title>Genome characterization of the sugarcane-associated fungus Trichoderma ghanense CCMA-1212 and their application in lignocelulose bioconversion.</title>
        <authorList>
            <person name="Steindorff A.S."/>
            <person name="Mendes T.D."/>
            <person name="Vilela E.S.D."/>
            <person name="Rodrigues D.S."/>
            <person name="Formighieri E.F."/>
            <person name="Melo I.S."/>
            <person name="Favaro L.C.L."/>
        </authorList>
    </citation>
    <scope>NUCLEOTIDE SEQUENCE [LARGE SCALE GENOMIC DNA]</scope>
    <source>
        <strain evidence="2 3">CCMA-1212</strain>
    </source>
</reference>
<dbReference type="RefSeq" id="XP_073558025.1">
    <property type="nucleotide sequence ID" value="XM_073703721.1"/>
</dbReference>
<feature type="non-terminal residue" evidence="2">
    <location>
        <position position="1"/>
    </location>
</feature>
<feature type="region of interest" description="Disordered" evidence="1">
    <location>
        <begin position="1"/>
        <end position="60"/>
    </location>
</feature>
<evidence type="ECO:0000256" key="1">
    <source>
        <dbReference type="SAM" id="MobiDB-lite"/>
    </source>
</evidence>
<name>A0ABY2H0Q7_9HYPO</name>
<dbReference type="EMBL" id="PPTA01000008">
    <property type="protein sequence ID" value="TFB01824.1"/>
    <property type="molecule type" value="Genomic_DNA"/>
</dbReference>
<dbReference type="PANTHER" id="PTHR35596">
    <property type="entry name" value="DUF2263 DOMAIN-CONTAINING PROTEIN"/>
    <property type="match status" value="1"/>
</dbReference>